<proteinExistence type="inferred from homology"/>
<dbReference type="AlphaFoldDB" id="A0A1X0YHS0"/>
<dbReference type="Pfam" id="PF00582">
    <property type="entry name" value="Usp"/>
    <property type="match status" value="1"/>
</dbReference>
<evidence type="ECO:0000313" key="3">
    <source>
        <dbReference type="EMBL" id="ORJ64754.1"/>
    </source>
</evidence>
<dbReference type="InterPro" id="IPR006016">
    <property type="entry name" value="UspA"/>
</dbReference>
<dbReference type="SUPFAM" id="SSF52402">
    <property type="entry name" value="Adenine nucleotide alpha hydrolases-like"/>
    <property type="match status" value="2"/>
</dbReference>
<keyword evidence="4" id="KW-1185">Reference proteome</keyword>
<comment type="similarity">
    <text evidence="1">Belongs to the universal stress protein A family.</text>
</comment>
<dbReference type="STRING" id="1784.VC42_02780"/>
<dbReference type="InterPro" id="IPR014729">
    <property type="entry name" value="Rossmann-like_a/b/a_fold"/>
</dbReference>
<gene>
    <name evidence="3" type="ORF">B5M45_00295</name>
</gene>
<evidence type="ECO:0000256" key="1">
    <source>
        <dbReference type="ARBA" id="ARBA00008791"/>
    </source>
</evidence>
<dbReference type="EMBL" id="MZZM01000001">
    <property type="protein sequence ID" value="ORJ64754.1"/>
    <property type="molecule type" value="Genomic_DNA"/>
</dbReference>
<dbReference type="PANTHER" id="PTHR46268:SF6">
    <property type="entry name" value="UNIVERSAL STRESS PROTEIN UP12"/>
    <property type="match status" value="1"/>
</dbReference>
<dbReference type="PRINTS" id="PR01438">
    <property type="entry name" value="UNVRSLSTRESS"/>
</dbReference>
<dbReference type="Proteomes" id="UP000193040">
    <property type="component" value="Unassembled WGS sequence"/>
</dbReference>
<dbReference type="InterPro" id="IPR006015">
    <property type="entry name" value="Universal_stress_UspA"/>
</dbReference>
<accession>A0A1X0YHS0</accession>
<evidence type="ECO:0000313" key="4">
    <source>
        <dbReference type="Proteomes" id="UP000193040"/>
    </source>
</evidence>
<evidence type="ECO:0000259" key="2">
    <source>
        <dbReference type="Pfam" id="PF00582"/>
    </source>
</evidence>
<reference evidence="3 4" key="1">
    <citation type="submission" date="2017-03" db="EMBL/GenBank/DDBJ databases">
        <title>Genomic insights into Mycobacterium simiae human colonization.</title>
        <authorList>
            <person name="Steffani J.L."/>
            <person name="Brunck M.E."/>
            <person name="Cruz E."/>
            <person name="Montiel R."/>
            <person name="Barona F."/>
        </authorList>
    </citation>
    <scope>NUCLEOTIDE SEQUENCE [LARGE SCALE GENOMIC DNA]</scope>
    <source>
        <strain evidence="3 4">MsiGto</strain>
    </source>
</reference>
<name>A0A1X0YHS0_MYCSI</name>
<feature type="domain" description="UspA" evidence="2">
    <location>
        <begin position="6"/>
        <end position="142"/>
    </location>
</feature>
<protein>
    <recommendedName>
        <fullName evidence="2">UspA domain-containing protein</fullName>
    </recommendedName>
</protein>
<organism evidence="3 4">
    <name type="scientific">Mycobacterium simiae</name>
    <name type="common">Mycobacterium habana</name>
    <dbReference type="NCBI Taxonomy" id="1784"/>
    <lineage>
        <taxon>Bacteria</taxon>
        <taxon>Bacillati</taxon>
        <taxon>Actinomycetota</taxon>
        <taxon>Actinomycetes</taxon>
        <taxon>Mycobacteriales</taxon>
        <taxon>Mycobacteriaceae</taxon>
        <taxon>Mycobacterium</taxon>
        <taxon>Mycobacterium simiae complex</taxon>
    </lineage>
</organism>
<dbReference type="PANTHER" id="PTHR46268">
    <property type="entry name" value="STRESS RESPONSE PROTEIN NHAX"/>
    <property type="match status" value="1"/>
</dbReference>
<dbReference type="RefSeq" id="WP_084946619.1">
    <property type="nucleotide sequence ID" value="NZ_MZZM01000001.1"/>
</dbReference>
<dbReference type="Gene3D" id="3.40.50.620">
    <property type="entry name" value="HUPs"/>
    <property type="match status" value="2"/>
</dbReference>
<comment type="caution">
    <text evidence="3">The sequence shown here is derived from an EMBL/GenBank/DDBJ whole genome shotgun (WGS) entry which is preliminary data.</text>
</comment>
<sequence>MMLPPRSVVVGIDGSKAAVGAAQWAIGEAETREVPLRLIYARGQVPSVDSPTDAPADMEDPHAAAESALRHAAAVIEAANRPVKVETEIAPGAPVGALLRASAWAAMVCVGAVGRRHFCAGRTGSTSAALAVSAHCPVAIIRDTPPRPPARDIVVELDGAPDNGLLLGAAMEEALLRRAPVRAVICRHTAAGHTADGAVCGVARALAALDRRLARWQRQYPQLQVQSVAAPGTLIDYLACCGRQVQLAVVGSHDPAHVSELVGGVGNAALRSADCSLLIVNRRHL</sequence>